<organism evidence="2 3">
    <name type="scientific">Magnetospirillum molischianum DSM 120</name>
    <dbReference type="NCBI Taxonomy" id="1150626"/>
    <lineage>
        <taxon>Bacteria</taxon>
        <taxon>Pseudomonadati</taxon>
        <taxon>Pseudomonadota</taxon>
        <taxon>Alphaproteobacteria</taxon>
        <taxon>Rhodospirillales</taxon>
        <taxon>Rhodospirillaceae</taxon>
        <taxon>Magnetospirillum</taxon>
    </lineage>
</organism>
<keyword evidence="3" id="KW-1185">Reference proteome</keyword>
<proteinExistence type="predicted"/>
<evidence type="ECO:0000313" key="2">
    <source>
        <dbReference type="EMBL" id="CCG40407.1"/>
    </source>
</evidence>
<dbReference type="EMBL" id="CAHP01000012">
    <property type="protein sequence ID" value="CCG40407.1"/>
    <property type="molecule type" value="Genomic_DNA"/>
</dbReference>
<evidence type="ECO:0000313" key="3">
    <source>
        <dbReference type="Proteomes" id="UP000004169"/>
    </source>
</evidence>
<name>H8FPW9_MAGML</name>
<accession>H8FPW9</accession>
<dbReference type="AlphaFoldDB" id="H8FPW9"/>
<dbReference type="STRING" id="1150626.PHAMO_20093"/>
<evidence type="ECO:0000256" key="1">
    <source>
        <dbReference type="SAM" id="MobiDB-lite"/>
    </source>
</evidence>
<reference evidence="2 3" key="1">
    <citation type="journal article" date="2012" name="J. Bacteriol.">
        <title>Draft Genome Sequence of the Purple Photosynthetic Bacterium Phaeospirillum molischianum DSM120, a Particularly Versatile Bacterium.</title>
        <authorList>
            <person name="Duquesne K."/>
            <person name="Prima V."/>
            <person name="Ji B."/>
            <person name="Rouy Z."/>
            <person name="Medigue C."/>
            <person name="Talla E."/>
            <person name="Sturgis J.N."/>
        </authorList>
    </citation>
    <scope>NUCLEOTIDE SEQUENCE [LARGE SCALE GENOMIC DNA]</scope>
    <source>
        <strain evidence="3">DSM120</strain>
    </source>
</reference>
<sequence length="58" mass="6786">MMMRRSGRPLESDRLIQPVHRPLPERKGVPPFLKGFPDDYGDREMVQRPKGFRLHCPG</sequence>
<dbReference type="Proteomes" id="UP000004169">
    <property type="component" value="Unassembled WGS sequence"/>
</dbReference>
<feature type="region of interest" description="Disordered" evidence="1">
    <location>
        <begin position="1"/>
        <end position="44"/>
    </location>
</feature>
<gene>
    <name evidence="2" type="ORF">PHAMO_20093</name>
</gene>
<comment type="caution">
    <text evidence="2">The sequence shown here is derived from an EMBL/GenBank/DDBJ whole genome shotgun (WGS) entry which is preliminary data.</text>
</comment>
<protein>
    <submittedName>
        <fullName evidence="2">Uncharacterized protein</fullName>
    </submittedName>
</protein>